<evidence type="ECO:0000313" key="1">
    <source>
        <dbReference type="EMBL" id="ANE52157.1"/>
    </source>
</evidence>
<organism evidence="1 2">
    <name type="scientific">Flavisolibacter tropicus</name>
    <dbReference type="NCBI Taxonomy" id="1492898"/>
    <lineage>
        <taxon>Bacteria</taxon>
        <taxon>Pseudomonadati</taxon>
        <taxon>Bacteroidota</taxon>
        <taxon>Chitinophagia</taxon>
        <taxon>Chitinophagales</taxon>
        <taxon>Chitinophagaceae</taxon>
        <taxon>Flavisolibacter</taxon>
    </lineage>
</organism>
<dbReference type="Proteomes" id="UP000077177">
    <property type="component" value="Chromosome"/>
</dbReference>
<keyword evidence="2" id="KW-1185">Reference proteome</keyword>
<dbReference type="KEGG" id="fla:SY85_18320"/>
<protein>
    <submittedName>
        <fullName evidence="1">Uncharacterized protein</fullName>
    </submittedName>
</protein>
<proteinExistence type="predicted"/>
<reference evidence="1 2" key="2">
    <citation type="journal article" date="2016" name="Int. J. Syst. Evol. Microbiol.">
        <title>Flavisolibacter tropicus sp. nov., isolated from tropical soil.</title>
        <authorList>
            <person name="Lee J.J."/>
            <person name="Kang M.S."/>
            <person name="Kim G.S."/>
            <person name="Lee C.S."/>
            <person name="Lim S."/>
            <person name="Lee J."/>
            <person name="Roh S.H."/>
            <person name="Kang H."/>
            <person name="Ha J.M."/>
            <person name="Bae S."/>
            <person name="Jung H.Y."/>
            <person name="Kim M.K."/>
        </authorList>
    </citation>
    <scope>NUCLEOTIDE SEQUENCE [LARGE SCALE GENOMIC DNA]</scope>
    <source>
        <strain evidence="1 2">LCS9</strain>
    </source>
</reference>
<dbReference type="AlphaFoldDB" id="A0A172TZJ5"/>
<reference evidence="2" key="1">
    <citation type="submission" date="2015-01" db="EMBL/GenBank/DDBJ databases">
        <title>Flavisolibacter sp./LCS9/ whole genome sequencing.</title>
        <authorList>
            <person name="Kim M.K."/>
            <person name="Srinivasan S."/>
            <person name="Lee J.-J."/>
        </authorList>
    </citation>
    <scope>NUCLEOTIDE SEQUENCE [LARGE SCALE GENOMIC DNA]</scope>
    <source>
        <strain evidence="2">LCS9</strain>
    </source>
</reference>
<accession>A0A172TZJ5</accession>
<gene>
    <name evidence="1" type="ORF">SY85_18320</name>
</gene>
<sequence>MKHLTIAVALVLTLATVSWQSRNKQVLMKPQPCDAIMDSVSILIQAGGLVVEASEDTTAMGKRYSGILFWLQDRPFTELQCLLTSNNPLHRTYGFILCGQRYPDSITRHLDLLKDTSHILLYVNNKLIDPEVTVGQIIEMMYKKILQDKADQDRLPEVQNRVNAFICEYAAHPPSFKVLSFDKYSFGGVDKTEMYSVRLTYLLKNNSGRLLRQTSEFVLDSNLRINVIEKDSTSYFNSYPPILDVWLNIFGRKLSAMDSAQLRLK</sequence>
<dbReference type="EMBL" id="CP011390">
    <property type="protein sequence ID" value="ANE52157.1"/>
    <property type="molecule type" value="Genomic_DNA"/>
</dbReference>
<name>A0A172TZJ5_9BACT</name>
<evidence type="ECO:0000313" key="2">
    <source>
        <dbReference type="Proteomes" id="UP000077177"/>
    </source>
</evidence>